<gene>
    <name evidence="6" type="ORF">COLO4_10383</name>
</gene>
<feature type="signal peptide" evidence="4">
    <location>
        <begin position="1"/>
        <end position="27"/>
    </location>
</feature>
<comment type="caution">
    <text evidence="6">The sequence shown here is derived from an EMBL/GenBank/DDBJ whole genome shotgun (WGS) entry which is preliminary data.</text>
</comment>
<proteinExistence type="predicted"/>
<keyword evidence="2" id="KW-1015">Disulfide bond</keyword>
<dbReference type="EMBL" id="AWUE01014499">
    <property type="protein sequence ID" value="OMP03481.1"/>
    <property type="molecule type" value="Genomic_DNA"/>
</dbReference>
<keyword evidence="1 4" id="KW-0732">Signal</keyword>
<dbReference type="InterPro" id="IPR001480">
    <property type="entry name" value="Bulb-type_lectin_dom"/>
</dbReference>
<dbReference type="PANTHER" id="PTHR47976">
    <property type="entry name" value="G-TYPE LECTIN S-RECEPTOR-LIKE SERINE/THREONINE-PROTEIN KINASE SD2-5"/>
    <property type="match status" value="1"/>
</dbReference>
<dbReference type="PROSITE" id="PS50927">
    <property type="entry name" value="BULB_LECTIN"/>
    <property type="match status" value="1"/>
</dbReference>
<evidence type="ECO:0000256" key="2">
    <source>
        <dbReference type="ARBA" id="ARBA00023157"/>
    </source>
</evidence>
<keyword evidence="7" id="KW-1185">Reference proteome</keyword>
<reference evidence="7" key="1">
    <citation type="submission" date="2013-09" db="EMBL/GenBank/DDBJ databases">
        <title>Corchorus olitorius genome sequencing.</title>
        <authorList>
            <person name="Alam M."/>
            <person name="Haque M.S."/>
            <person name="Islam M.S."/>
            <person name="Emdad E.M."/>
            <person name="Islam M.M."/>
            <person name="Ahmed B."/>
            <person name="Halim A."/>
            <person name="Hossen Q.M.M."/>
            <person name="Hossain M.Z."/>
            <person name="Ahmed R."/>
            <person name="Khan M.M."/>
            <person name="Islam R."/>
            <person name="Rashid M.M."/>
            <person name="Khan S.A."/>
            <person name="Rahman M.S."/>
            <person name="Alam M."/>
            <person name="Yahiya A.S."/>
            <person name="Khan M.S."/>
            <person name="Azam M.S."/>
            <person name="Haque T."/>
            <person name="Lashkar M.Z.H."/>
            <person name="Akhand A.I."/>
            <person name="Morshed G."/>
            <person name="Roy S."/>
            <person name="Uddin K.S."/>
            <person name="Rabeya T."/>
            <person name="Hossain A.S."/>
            <person name="Chowdhury A."/>
            <person name="Snigdha A.R."/>
            <person name="Mortoza M.S."/>
            <person name="Matin S.A."/>
            <person name="Hoque S.M.E."/>
            <person name="Islam M.K."/>
            <person name="Roy D.K."/>
            <person name="Haider R."/>
            <person name="Moosa M.M."/>
            <person name="Elias S.M."/>
            <person name="Hasan A.M."/>
            <person name="Jahan S."/>
            <person name="Shafiuddin M."/>
            <person name="Mahmood N."/>
            <person name="Shommy N.S."/>
        </authorList>
    </citation>
    <scope>NUCLEOTIDE SEQUENCE [LARGE SCALE GENOMIC DNA]</scope>
    <source>
        <strain evidence="7">cv. O-4</strain>
    </source>
</reference>
<evidence type="ECO:0000259" key="5">
    <source>
        <dbReference type="PROSITE" id="PS50927"/>
    </source>
</evidence>
<dbReference type="Proteomes" id="UP000187203">
    <property type="component" value="Unassembled WGS sequence"/>
</dbReference>
<feature type="chain" id="PRO_5012277664" evidence="4">
    <location>
        <begin position="28"/>
        <end position="513"/>
    </location>
</feature>
<evidence type="ECO:0000313" key="7">
    <source>
        <dbReference type="Proteomes" id="UP000187203"/>
    </source>
</evidence>
<feature type="domain" description="Bulb-type lectin" evidence="5">
    <location>
        <begin position="26"/>
        <end position="158"/>
    </location>
</feature>
<dbReference type="Gene3D" id="2.90.10.10">
    <property type="entry name" value="Bulb-type lectin domain"/>
    <property type="match status" value="2"/>
</dbReference>
<dbReference type="SUPFAM" id="SSF51110">
    <property type="entry name" value="alpha-D-mannose-specific plant lectins"/>
    <property type="match status" value="1"/>
</dbReference>
<dbReference type="SMART" id="SM00108">
    <property type="entry name" value="B_lectin"/>
    <property type="match status" value="1"/>
</dbReference>
<keyword evidence="3" id="KW-0325">Glycoprotein</keyword>
<dbReference type="Pfam" id="PF01453">
    <property type="entry name" value="B_lectin"/>
    <property type="match status" value="1"/>
</dbReference>
<dbReference type="STRING" id="93759.A0A1R3K8R6"/>
<dbReference type="GO" id="GO:0048544">
    <property type="term" value="P:recognition of pollen"/>
    <property type="evidence" value="ECO:0007669"/>
    <property type="project" value="InterPro"/>
</dbReference>
<name>A0A1R3K8R6_9ROSI</name>
<evidence type="ECO:0000313" key="6">
    <source>
        <dbReference type="EMBL" id="OMP03481.1"/>
    </source>
</evidence>
<sequence>MIQRAMGFATYYSLMLFLVLLPLLAIAQTTNNGRIDVNASLIAADNTSYWLSPSKEFAFGFHRPENEDRFLLSIWFEQIPEKTVVWWSYEKETEFSVLVEAGSKVVLTTSGLVLRDPQGEERWRSVLNTGQVDYAVMEDTGNMVLVGPNSDQVLWRSFDNPSDTLLPTQEMGFQGQLFSRKKENDFSLGKFQLHLFDNGTLTINVINLPTRYIHGGPYYSSDDNNPNASNSGVGLIFDKSGDVYMLRKNGDKSPIGSGSKLPIQSSDYYQRVTLDVDGVFAQYYYPKKSNGNWSTAWLQPINICSWTSPIGSGACGFNSICSINDKTGRPNCECAPGFFLIDPNDPYGGCIRDDELNYCQKDAFELETRKNINWPLADYERYGVSYTEIECKDSCRDDCMCVVAIYNADGSCFKKRLPLSNGRYGSDDRSVSFVKVRKGGRTSPSIPDDEVPNLDKDKKERIFSVTGSILLGTSVFVNLIRLFREIVPIYGGIPPLISLSQYGISCVNQTKSV</sequence>
<dbReference type="PANTHER" id="PTHR47976:SF15">
    <property type="entry name" value="G-TYPE LECTIN S-RECEPTOR-LIKE SERINE_THREONINE-PROTEIN KINASE RLK1"/>
    <property type="match status" value="1"/>
</dbReference>
<accession>A0A1R3K8R6</accession>
<dbReference type="Pfam" id="PF00954">
    <property type="entry name" value="S_locus_glycop"/>
    <property type="match status" value="1"/>
</dbReference>
<dbReference type="InterPro" id="IPR036426">
    <property type="entry name" value="Bulb-type_lectin_dom_sf"/>
</dbReference>
<dbReference type="InterPro" id="IPR051343">
    <property type="entry name" value="G-type_lectin_kinases/EP1-like"/>
</dbReference>
<dbReference type="AlphaFoldDB" id="A0A1R3K8R6"/>
<evidence type="ECO:0000256" key="4">
    <source>
        <dbReference type="SAM" id="SignalP"/>
    </source>
</evidence>
<dbReference type="OrthoDB" id="1930390at2759"/>
<protein>
    <submittedName>
        <fullName evidence="6">S-locus glycoprotein</fullName>
    </submittedName>
</protein>
<organism evidence="6 7">
    <name type="scientific">Corchorus olitorius</name>
    <dbReference type="NCBI Taxonomy" id="93759"/>
    <lineage>
        <taxon>Eukaryota</taxon>
        <taxon>Viridiplantae</taxon>
        <taxon>Streptophyta</taxon>
        <taxon>Embryophyta</taxon>
        <taxon>Tracheophyta</taxon>
        <taxon>Spermatophyta</taxon>
        <taxon>Magnoliopsida</taxon>
        <taxon>eudicotyledons</taxon>
        <taxon>Gunneridae</taxon>
        <taxon>Pentapetalae</taxon>
        <taxon>rosids</taxon>
        <taxon>malvids</taxon>
        <taxon>Malvales</taxon>
        <taxon>Malvaceae</taxon>
        <taxon>Grewioideae</taxon>
        <taxon>Apeibeae</taxon>
        <taxon>Corchorus</taxon>
    </lineage>
</organism>
<evidence type="ECO:0000256" key="3">
    <source>
        <dbReference type="ARBA" id="ARBA00023180"/>
    </source>
</evidence>
<evidence type="ECO:0000256" key="1">
    <source>
        <dbReference type="ARBA" id="ARBA00022729"/>
    </source>
</evidence>
<dbReference type="InterPro" id="IPR000858">
    <property type="entry name" value="S_locus_glycoprot_dom"/>
</dbReference>